<reference evidence="4 5" key="1">
    <citation type="submission" date="2019-03" db="EMBL/GenBank/DDBJ databases">
        <title>Genomic Encyclopedia of Type Strains, Phase IV (KMG-IV): sequencing the most valuable type-strain genomes for metagenomic binning, comparative biology and taxonomic classification.</title>
        <authorList>
            <person name="Goeker M."/>
        </authorList>
    </citation>
    <scope>NUCLEOTIDE SEQUENCE [LARGE SCALE GENOMIC DNA]</scope>
    <source>
        <strain evidence="4 5">DSM 18063</strain>
    </source>
</reference>
<accession>A0A4R2PQI5</accession>
<dbReference type="EMBL" id="SLXP01000022">
    <property type="protein sequence ID" value="TCP38069.1"/>
    <property type="molecule type" value="Genomic_DNA"/>
</dbReference>
<protein>
    <submittedName>
        <fullName evidence="4">Relaxase/mobilization nuclease-like protein</fullName>
    </submittedName>
</protein>
<evidence type="ECO:0000313" key="4">
    <source>
        <dbReference type="EMBL" id="TCP38069.1"/>
    </source>
</evidence>
<proteinExistence type="predicted"/>
<dbReference type="AlphaFoldDB" id="A0A4R2PQI5"/>
<dbReference type="InterPro" id="IPR005094">
    <property type="entry name" value="Endonuclease_MobA/VirD2"/>
</dbReference>
<feature type="compositionally biased region" description="Basic and acidic residues" evidence="2">
    <location>
        <begin position="220"/>
        <end position="239"/>
    </location>
</feature>
<feature type="region of interest" description="Disordered" evidence="2">
    <location>
        <begin position="220"/>
        <end position="242"/>
    </location>
</feature>
<keyword evidence="1" id="KW-0175">Coiled coil</keyword>
<dbReference type="OrthoDB" id="279005at2"/>
<evidence type="ECO:0000259" key="3">
    <source>
        <dbReference type="Pfam" id="PF03432"/>
    </source>
</evidence>
<dbReference type="RefSeq" id="WP_132466264.1">
    <property type="nucleotide sequence ID" value="NZ_SLXP01000022.1"/>
</dbReference>
<feature type="coiled-coil region" evidence="1">
    <location>
        <begin position="295"/>
        <end position="348"/>
    </location>
</feature>
<keyword evidence="5" id="KW-1185">Reference proteome</keyword>
<dbReference type="Pfam" id="PF03432">
    <property type="entry name" value="Relaxase"/>
    <property type="match status" value="1"/>
</dbReference>
<gene>
    <name evidence="4" type="ORF">EV662_12213</name>
</gene>
<evidence type="ECO:0000256" key="1">
    <source>
        <dbReference type="SAM" id="Coils"/>
    </source>
</evidence>
<feature type="domain" description="MobA/VirD2-like nuclease" evidence="3">
    <location>
        <begin position="23"/>
        <end position="164"/>
    </location>
</feature>
<evidence type="ECO:0000313" key="5">
    <source>
        <dbReference type="Proteomes" id="UP000294835"/>
    </source>
</evidence>
<sequence>MIARDTGGGSSFAGAGLYYLHDRNADTDERVAFTHTENLLTDNAETAMKVMAWTAKHQAELKAAAGVKATGRKLEKPVHTFMLSWAPGEQPDHKHMIETARSAVKALGLADHEAVFIGHDDTDKAHVHIIVNRVNPENGKAAPLSKSRLALSRWAEAYEKEHGIHCHRRIENNRRRDQGDRVIDLESRRRNAEQFSDWREKRKAEATHLREKRRFQEWAERKKAGLDQEKQTRKQRLERSQAAQQELIETRLARTYDTSRTQARLEKVEAALAVGGIKGFWHKLTGRKARDAAQRDALQKTIAAARHRHQEALKALTLKLEAQRADFLADERRRAQELEMRIDNARARREREGWKSYKTDRPRGFSVAVEQDNESAERSLRMIHARSGRMSPGPEHER</sequence>
<dbReference type="Proteomes" id="UP000294835">
    <property type="component" value="Unassembled WGS sequence"/>
</dbReference>
<organism evidence="4 5">
    <name type="scientific">Rhodovulum marinum</name>
    <dbReference type="NCBI Taxonomy" id="320662"/>
    <lineage>
        <taxon>Bacteria</taxon>
        <taxon>Pseudomonadati</taxon>
        <taxon>Pseudomonadota</taxon>
        <taxon>Alphaproteobacteria</taxon>
        <taxon>Rhodobacterales</taxon>
        <taxon>Paracoccaceae</taxon>
        <taxon>Rhodovulum</taxon>
    </lineage>
</organism>
<evidence type="ECO:0000256" key="2">
    <source>
        <dbReference type="SAM" id="MobiDB-lite"/>
    </source>
</evidence>
<comment type="caution">
    <text evidence="4">The sequence shown here is derived from an EMBL/GenBank/DDBJ whole genome shotgun (WGS) entry which is preliminary data.</text>
</comment>
<name>A0A4R2PQI5_9RHOB</name>